<comment type="caution">
    <text evidence="1">The sequence shown here is derived from an EMBL/GenBank/DDBJ whole genome shotgun (WGS) entry which is preliminary data.</text>
</comment>
<proteinExistence type="predicted"/>
<accession>A0A9D0ZTT3</accession>
<sequence>MMKQDNFQYALIPVSFLEIKKPSKYKAFSLKAKILFKLFKKIHFKNLKINTIAVKIEATDKPYIEEVLTQNKIGLNKKSGYKVYLTNETIYHLCTQEEIYNVITNLNYRRQINALFN</sequence>
<name>A0A9D0ZTT3_9FIRM</name>
<dbReference type="EMBL" id="DVFV01000123">
    <property type="protein sequence ID" value="HIQ91377.1"/>
    <property type="molecule type" value="Genomic_DNA"/>
</dbReference>
<dbReference type="AlphaFoldDB" id="A0A9D0ZTT3"/>
<evidence type="ECO:0000313" key="1">
    <source>
        <dbReference type="EMBL" id="HIQ91377.1"/>
    </source>
</evidence>
<organism evidence="1 2">
    <name type="scientific">Candidatus Coprosoma intestinipullorum</name>
    <dbReference type="NCBI Taxonomy" id="2840752"/>
    <lineage>
        <taxon>Bacteria</taxon>
        <taxon>Bacillati</taxon>
        <taxon>Bacillota</taxon>
        <taxon>Bacillota incertae sedis</taxon>
        <taxon>Candidatus Coprosoma</taxon>
    </lineage>
</organism>
<reference evidence="1" key="1">
    <citation type="submission" date="2020-10" db="EMBL/GenBank/DDBJ databases">
        <authorList>
            <person name="Gilroy R."/>
        </authorList>
    </citation>
    <scope>NUCLEOTIDE SEQUENCE</scope>
    <source>
        <strain evidence="1">CHK147-3167</strain>
    </source>
</reference>
<gene>
    <name evidence="1" type="ORF">IAB27_07140</name>
</gene>
<dbReference type="Proteomes" id="UP000886786">
    <property type="component" value="Unassembled WGS sequence"/>
</dbReference>
<protein>
    <submittedName>
        <fullName evidence="1">Uncharacterized protein</fullName>
    </submittedName>
</protein>
<evidence type="ECO:0000313" key="2">
    <source>
        <dbReference type="Proteomes" id="UP000886786"/>
    </source>
</evidence>
<reference evidence="1" key="2">
    <citation type="journal article" date="2021" name="PeerJ">
        <title>Extensive microbial diversity within the chicken gut microbiome revealed by metagenomics and culture.</title>
        <authorList>
            <person name="Gilroy R."/>
            <person name="Ravi A."/>
            <person name="Getino M."/>
            <person name="Pursley I."/>
            <person name="Horton D.L."/>
            <person name="Alikhan N.F."/>
            <person name="Baker D."/>
            <person name="Gharbi K."/>
            <person name="Hall N."/>
            <person name="Watson M."/>
            <person name="Adriaenssens E.M."/>
            <person name="Foster-Nyarko E."/>
            <person name="Jarju S."/>
            <person name="Secka A."/>
            <person name="Antonio M."/>
            <person name="Oren A."/>
            <person name="Chaudhuri R.R."/>
            <person name="La Ragione R."/>
            <person name="Hildebrand F."/>
            <person name="Pallen M.J."/>
        </authorList>
    </citation>
    <scope>NUCLEOTIDE SEQUENCE</scope>
    <source>
        <strain evidence="1">CHK147-3167</strain>
    </source>
</reference>